<feature type="transmembrane region" description="Helical" evidence="1">
    <location>
        <begin position="41"/>
        <end position="58"/>
    </location>
</feature>
<feature type="transmembrane region" description="Helical" evidence="1">
    <location>
        <begin position="88"/>
        <end position="107"/>
    </location>
</feature>
<gene>
    <name evidence="2" type="ORF">B2G88_16115</name>
</gene>
<dbReference type="RefSeq" id="WP_054863587.1">
    <property type="nucleotide sequence ID" value="NZ_MWPH01000003.1"/>
</dbReference>
<feature type="transmembrane region" description="Helical" evidence="1">
    <location>
        <begin position="12"/>
        <end position="29"/>
    </location>
</feature>
<dbReference type="AlphaFoldDB" id="A0A202E6P3"/>
<keyword evidence="3" id="KW-1185">Reference proteome</keyword>
<keyword evidence="1" id="KW-1133">Transmembrane helix</keyword>
<feature type="transmembrane region" description="Helical" evidence="1">
    <location>
        <begin position="65"/>
        <end position="82"/>
    </location>
</feature>
<keyword evidence="1" id="KW-0472">Membrane</keyword>
<protein>
    <submittedName>
        <fullName evidence="2">Uncharacterized protein</fullName>
    </submittedName>
</protein>
<name>A0A202E6P3_9EURY</name>
<evidence type="ECO:0000313" key="3">
    <source>
        <dbReference type="Proteomes" id="UP000196084"/>
    </source>
</evidence>
<dbReference type="OrthoDB" id="205602at2157"/>
<dbReference type="Proteomes" id="UP000196084">
    <property type="component" value="Unassembled WGS sequence"/>
</dbReference>
<sequence>MAEVVDVQAETIGVGSVIAFALYGYGIFISETIFGLEATALAMWVFAGTFAAVALLHGAYGRRPFALAHGGAAVGLAIFLLATDGLQALLGLLVLMGSGAAIAVMTIRARNARESTAT</sequence>
<keyword evidence="1" id="KW-0812">Transmembrane</keyword>
<organism evidence="2 3">
    <name type="scientific">Natronolimnobius baerhuensis</name>
    <dbReference type="NCBI Taxonomy" id="253108"/>
    <lineage>
        <taxon>Archaea</taxon>
        <taxon>Methanobacteriati</taxon>
        <taxon>Methanobacteriota</taxon>
        <taxon>Stenosarchaea group</taxon>
        <taxon>Halobacteria</taxon>
        <taxon>Halobacteriales</taxon>
        <taxon>Natrialbaceae</taxon>
        <taxon>Natronolimnobius</taxon>
    </lineage>
</organism>
<reference evidence="2 3" key="1">
    <citation type="submission" date="2017-02" db="EMBL/GenBank/DDBJ databases">
        <title>Natronthermophilus aegyptiacus gen. nov.,sp. nov., an aerobic, extremely halophilic alkalithermophilic archaeon isolated from the athalassohaline Wadi An Natrun, Egypt.</title>
        <authorList>
            <person name="Zhao B."/>
        </authorList>
    </citation>
    <scope>NUCLEOTIDE SEQUENCE [LARGE SCALE GENOMIC DNA]</scope>
    <source>
        <strain evidence="2 3">CGMCC 1.3597</strain>
    </source>
</reference>
<comment type="caution">
    <text evidence="2">The sequence shown here is derived from an EMBL/GenBank/DDBJ whole genome shotgun (WGS) entry which is preliminary data.</text>
</comment>
<accession>A0A202E6P3</accession>
<evidence type="ECO:0000313" key="2">
    <source>
        <dbReference type="EMBL" id="OVE83935.1"/>
    </source>
</evidence>
<dbReference type="EMBL" id="MWPH01000003">
    <property type="protein sequence ID" value="OVE83935.1"/>
    <property type="molecule type" value="Genomic_DNA"/>
</dbReference>
<evidence type="ECO:0000256" key="1">
    <source>
        <dbReference type="SAM" id="Phobius"/>
    </source>
</evidence>
<proteinExistence type="predicted"/>